<evidence type="ECO:0000313" key="2">
    <source>
        <dbReference type="Proteomes" id="UP001054837"/>
    </source>
</evidence>
<evidence type="ECO:0000313" key="1">
    <source>
        <dbReference type="EMBL" id="GIX96793.1"/>
    </source>
</evidence>
<name>A0AAV4PIE4_9ARAC</name>
<dbReference type="EMBL" id="BPLQ01002967">
    <property type="protein sequence ID" value="GIX96793.1"/>
    <property type="molecule type" value="Genomic_DNA"/>
</dbReference>
<protein>
    <submittedName>
        <fullName evidence="1">Uncharacterized protein</fullName>
    </submittedName>
</protein>
<gene>
    <name evidence="1" type="ORF">CDAR_434501</name>
</gene>
<dbReference type="Proteomes" id="UP001054837">
    <property type="component" value="Unassembled WGS sequence"/>
</dbReference>
<organism evidence="1 2">
    <name type="scientific">Caerostris darwini</name>
    <dbReference type="NCBI Taxonomy" id="1538125"/>
    <lineage>
        <taxon>Eukaryota</taxon>
        <taxon>Metazoa</taxon>
        <taxon>Ecdysozoa</taxon>
        <taxon>Arthropoda</taxon>
        <taxon>Chelicerata</taxon>
        <taxon>Arachnida</taxon>
        <taxon>Araneae</taxon>
        <taxon>Araneomorphae</taxon>
        <taxon>Entelegynae</taxon>
        <taxon>Araneoidea</taxon>
        <taxon>Araneidae</taxon>
        <taxon>Caerostris</taxon>
    </lineage>
</organism>
<reference evidence="1 2" key="1">
    <citation type="submission" date="2021-06" db="EMBL/GenBank/DDBJ databases">
        <title>Caerostris darwini draft genome.</title>
        <authorList>
            <person name="Kono N."/>
            <person name="Arakawa K."/>
        </authorList>
    </citation>
    <scope>NUCLEOTIDE SEQUENCE [LARGE SCALE GENOMIC DNA]</scope>
</reference>
<accession>A0AAV4PIE4</accession>
<dbReference type="AlphaFoldDB" id="A0AAV4PIE4"/>
<sequence>MVILQESSERIKGYNSLSSDTPALQLFLVCFFLKTSLSGKDPSNCLNTMSEQIFCQCAMCVFILIMQTGREVGFYLRNEHLTWPIRHDFEFICQNGQISKAFGYNSPVMEMFRRALCGNLYCYYCKGSMY</sequence>
<keyword evidence="2" id="KW-1185">Reference proteome</keyword>
<proteinExistence type="predicted"/>
<comment type="caution">
    <text evidence="1">The sequence shown here is derived from an EMBL/GenBank/DDBJ whole genome shotgun (WGS) entry which is preliminary data.</text>
</comment>